<name>A0A9P6LZN2_MORAP</name>
<reference evidence="1" key="1">
    <citation type="journal article" date="2020" name="Fungal Divers.">
        <title>Resolving the Mortierellaceae phylogeny through synthesis of multi-gene phylogenetics and phylogenomics.</title>
        <authorList>
            <person name="Vandepol N."/>
            <person name="Liber J."/>
            <person name="Desiro A."/>
            <person name="Na H."/>
            <person name="Kennedy M."/>
            <person name="Barry K."/>
            <person name="Grigoriev I.V."/>
            <person name="Miller A.N."/>
            <person name="O'Donnell K."/>
            <person name="Stajich J.E."/>
            <person name="Bonito G."/>
        </authorList>
    </citation>
    <scope>NUCLEOTIDE SEQUENCE</scope>
    <source>
        <strain evidence="1">CK1249</strain>
    </source>
</reference>
<comment type="caution">
    <text evidence="1">The sequence shown here is derived from an EMBL/GenBank/DDBJ whole genome shotgun (WGS) entry which is preliminary data.</text>
</comment>
<proteinExistence type="predicted"/>
<dbReference type="OrthoDB" id="10610608at2759"/>
<keyword evidence="2" id="KW-1185">Reference proteome</keyword>
<protein>
    <submittedName>
        <fullName evidence="1">Uncharacterized protein</fullName>
    </submittedName>
</protein>
<organism evidence="1 2">
    <name type="scientific">Mortierella alpina</name>
    <name type="common">Oleaginous fungus</name>
    <name type="synonym">Mortierella renispora</name>
    <dbReference type="NCBI Taxonomy" id="64518"/>
    <lineage>
        <taxon>Eukaryota</taxon>
        <taxon>Fungi</taxon>
        <taxon>Fungi incertae sedis</taxon>
        <taxon>Mucoromycota</taxon>
        <taxon>Mortierellomycotina</taxon>
        <taxon>Mortierellomycetes</taxon>
        <taxon>Mortierellales</taxon>
        <taxon>Mortierellaceae</taxon>
        <taxon>Mortierella</taxon>
    </lineage>
</organism>
<dbReference type="Proteomes" id="UP000738359">
    <property type="component" value="Unassembled WGS sequence"/>
</dbReference>
<dbReference type="AlphaFoldDB" id="A0A9P6LZN2"/>
<accession>A0A9P6LZN2</accession>
<dbReference type="EMBL" id="JAAAHY010000876">
    <property type="protein sequence ID" value="KAF9955912.1"/>
    <property type="molecule type" value="Genomic_DNA"/>
</dbReference>
<evidence type="ECO:0000313" key="1">
    <source>
        <dbReference type="EMBL" id="KAF9955912.1"/>
    </source>
</evidence>
<gene>
    <name evidence="1" type="ORF">BGZ70_010077</name>
</gene>
<evidence type="ECO:0000313" key="2">
    <source>
        <dbReference type="Proteomes" id="UP000738359"/>
    </source>
</evidence>
<sequence>MYSFNAALSPRSKRSELMADIGTVMGRHWVPAPSPPHQAPATTAEINQYESEIEAAATAQLQRLIADRTPGEQKLWDFLEHMRCGRNTQAMKLMVANWSPDDLEVLMSSGLEAYEANLDDPVGGGEAQRDRLFLI</sequence>